<accession>A0ABV6VRF8</accession>
<protein>
    <submittedName>
        <fullName evidence="1">Uncharacterized protein</fullName>
    </submittedName>
</protein>
<sequence length="66" mass="7054">MTGSPSSATCRSTAAAWASPNANCTHVQHVLTSLACNVTRIADWITDPTRPRRVPSHFRALCTTAS</sequence>
<comment type="caution">
    <text evidence="1">The sequence shown here is derived from an EMBL/GenBank/DDBJ whole genome shotgun (WGS) entry which is preliminary data.</text>
</comment>
<evidence type="ECO:0000313" key="2">
    <source>
        <dbReference type="Proteomes" id="UP001592531"/>
    </source>
</evidence>
<dbReference type="EMBL" id="JBHFAB010000004">
    <property type="protein sequence ID" value="MFC1416341.1"/>
    <property type="molecule type" value="Genomic_DNA"/>
</dbReference>
<dbReference type="RefSeq" id="WP_380533509.1">
    <property type="nucleotide sequence ID" value="NZ_JBHFAB010000004.1"/>
</dbReference>
<dbReference type="Proteomes" id="UP001592531">
    <property type="component" value="Unassembled WGS sequence"/>
</dbReference>
<keyword evidence="2" id="KW-1185">Reference proteome</keyword>
<name>A0ABV6VRF8_9ACTN</name>
<gene>
    <name evidence="1" type="ORF">ACEZDE_06745</name>
</gene>
<proteinExistence type="predicted"/>
<evidence type="ECO:0000313" key="1">
    <source>
        <dbReference type="EMBL" id="MFC1416341.1"/>
    </source>
</evidence>
<organism evidence="1 2">
    <name type="scientific">Streptacidiphilus cavernicola</name>
    <dbReference type="NCBI Taxonomy" id="3342716"/>
    <lineage>
        <taxon>Bacteria</taxon>
        <taxon>Bacillati</taxon>
        <taxon>Actinomycetota</taxon>
        <taxon>Actinomycetes</taxon>
        <taxon>Kitasatosporales</taxon>
        <taxon>Streptomycetaceae</taxon>
        <taxon>Streptacidiphilus</taxon>
    </lineage>
</organism>
<reference evidence="1 2" key="1">
    <citation type="submission" date="2024-09" db="EMBL/GenBank/DDBJ databases">
        <authorList>
            <person name="Lee S.D."/>
        </authorList>
    </citation>
    <scope>NUCLEOTIDE SEQUENCE [LARGE SCALE GENOMIC DNA]</scope>
    <source>
        <strain evidence="1 2">N8-3</strain>
    </source>
</reference>